<dbReference type="Gene3D" id="1.20.1250.20">
    <property type="entry name" value="MFS general substrate transporter like domains"/>
    <property type="match status" value="1"/>
</dbReference>
<dbReference type="InterPro" id="IPR036259">
    <property type="entry name" value="MFS_trans_sf"/>
</dbReference>
<evidence type="ECO:0000256" key="3">
    <source>
        <dbReference type="ARBA" id="ARBA00022475"/>
    </source>
</evidence>
<feature type="transmembrane region" description="Helical" evidence="7">
    <location>
        <begin position="259"/>
        <end position="283"/>
    </location>
</feature>
<evidence type="ECO:0000313" key="10">
    <source>
        <dbReference type="Proteomes" id="UP000188184"/>
    </source>
</evidence>
<evidence type="ECO:0000256" key="5">
    <source>
        <dbReference type="ARBA" id="ARBA00022989"/>
    </source>
</evidence>
<keyword evidence="2" id="KW-0813">Transport</keyword>
<dbReference type="EMBL" id="CP019641">
    <property type="protein sequence ID" value="AQQ55246.1"/>
    <property type="molecule type" value="Genomic_DNA"/>
</dbReference>
<feature type="transmembrane region" description="Helical" evidence="7">
    <location>
        <begin position="81"/>
        <end position="104"/>
    </location>
</feature>
<dbReference type="KEGG" id="pmar:B0X71_18865"/>
<evidence type="ECO:0000256" key="6">
    <source>
        <dbReference type="ARBA" id="ARBA00023136"/>
    </source>
</evidence>
<feature type="transmembrane region" description="Helical" evidence="7">
    <location>
        <begin position="54"/>
        <end position="74"/>
    </location>
</feature>
<dbReference type="SUPFAM" id="SSF103473">
    <property type="entry name" value="MFS general substrate transporter"/>
    <property type="match status" value="1"/>
</dbReference>
<dbReference type="GO" id="GO:0022857">
    <property type="term" value="F:transmembrane transporter activity"/>
    <property type="evidence" value="ECO:0007669"/>
    <property type="project" value="InterPro"/>
</dbReference>
<feature type="transmembrane region" description="Helical" evidence="7">
    <location>
        <begin position="362"/>
        <end position="385"/>
    </location>
</feature>
<evidence type="ECO:0000259" key="8">
    <source>
        <dbReference type="PROSITE" id="PS50850"/>
    </source>
</evidence>
<dbReference type="AlphaFoldDB" id="A0A1Q2L492"/>
<evidence type="ECO:0000313" key="9">
    <source>
        <dbReference type="EMBL" id="AQQ55246.1"/>
    </source>
</evidence>
<evidence type="ECO:0000256" key="2">
    <source>
        <dbReference type="ARBA" id="ARBA00022448"/>
    </source>
</evidence>
<feature type="transmembrane region" description="Helical" evidence="7">
    <location>
        <begin position="397"/>
        <end position="414"/>
    </location>
</feature>
<feature type="transmembrane region" description="Helical" evidence="7">
    <location>
        <begin position="295"/>
        <end position="313"/>
    </location>
</feature>
<keyword evidence="6 7" id="KW-0472">Membrane</keyword>
<dbReference type="Proteomes" id="UP000188184">
    <property type="component" value="Plasmid unnamed1"/>
</dbReference>
<evidence type="ECO:0000256" key="1">
    <source>
        <dbReference type="ARBA" id="ARBA00004651"/>
    </source>
</evidence>
<dbReference type="InterPro" id="IPR022324">
    <property type="entry name" value="Bacilysin_exporter_BacE_put"/>
</dbReference>
<proteinExistence type="predicted"/>
<keyword evidence="3" id="KW-1003">Cell membrane</keyword>
<protein>
    <recommendedName>
        <fullName evidence="8">Major facilitator superfamily (MFS) profile domain-containing protein</fullName>
    </recommendedName>
</protein>
<name>A0A1Q2L492_9BACL</name>
<dbReference type="PROSITE" id="PS50850">
    <property type="entry name" value="MFS"/>
    <property type="match status" value="1"/>
</dbReference>
<evidence type="ECO:0000256" key="4">
    <source>
        <dbReference type="ARBA" id="ARBA00022692"/>
    </source>
</evidence>
<feature type="transmembrane region" description="Helical" evidence="7">
    <location>
        <begin position="229"/>
        <end position="253"/>
    </location>
</feature>
<dbReference type="PANTHER" id="PTHR23513:SF6">
    <property type="entry name" value="MAJOR FACILITATOR SUPERFAMILY ASSOCIATED DOMAIN-CONTAINING PROTEIN"/>
    <property type="match status" value="1"/>
</dbReference>
<dbReference type="PRINTS" id="PR01988">
    <property type="entry name" value="EXPORTERBACE"/>
</dbReference>
<feature type="transmembrane region" description="Helical" evidence="7">
    <location>
        <begin position="18"/>
        <end position="42"/>
    </location>
</feature>
<feature type="domain" description="Major facilitator superfamily (MFS) profile" evidence="8">
    <location>
        <begin position="16"/>
        <end position="419"/>
    </location>
</feature>
<dbReference type="CDD" id="cd06173">
    <property type="entry name" value="MFS_MefA_like"/>
    <property type="match status" value="1"/>
</dbReference>
<dbReference type="Pfam" id="PF07690">
    <property type="entry name" value="MFS_1"/>
    <property type="match status" value="1"/>
</dbReference>
<keyword evidence="10" id="KW-1185">Reference proteome</keyword>
<dbReference type="RefSeq" id="WP_198038769.1">
    <property type="nucleotide sequence ID" value="NZ_CP019641.1"/>
</dbReference>
<organism evidence="9 10">
    <name type="scientific">Planococcus lenghuensis</name>
    <dbReference type="NCBI Taxonomy" id="2213202"/>
    <lineage>
        <taxon>Bacteria</taxon>
        <taxon>Bacillati</taxon>
        <taxon>Bacillota</taxon>
        <taxon>Bacilli</taxon>
        <taxon>Bacillales</taxon>
        <taxon>Caryophanaceae</taxon>
        <taxon>Planococcus</taxon>
    </lineage>
</organism>
<dbReference type="PANTHER" id="PTHR23513">
    <property type="entry name" value="INTEGRAL MEMBRANE EFFLUX PROTEIN-RELATED"/>
    <property type="match status" value="1"/>
</dbReference>
<sequence length="422" mass="45923">MNKTPEVKAHVLKNRPFAFLWIGQSISLFGLAIYATCLPFLVFHAGGGAVELGFAHSFFIIPQLVFLLISGVFVDRWPRKIILLICDVIRGMAVAGITLLLVMGSLKLPHVYALTGLLGLISTFYRPAVRGIIPQLVAKNQLISANSLRSISQQLSEMIGPVVAGALVVNIGLYAAYGINTATFLLSALLVSAVAVSQARKRIAVDENDKTSFWNDFRDGWLALKKREWLGASILIGSLSNIGIASFDVIILPVFANEFYAGVLTYSWVLSSMAVGALVCAVIIGKIDRMAHRGILYYAFMSLSGIGILLLSFKPELWLLLLLTAMIGFSLTAFIIIWDSASLTAFIIIWDSAIQELVEEDVLGRITSFQMFGGLVLLPVSYWIFGLIIENFGTTSSMAISGISIVLVSVAGLTNRKIRNLN</sequence>
<dbReference type="GO" id="GO:0005886">
    <property type="term" value="C:plasma membrane"/>
    <property type="evidence" value="ECO:0007669"/>
    <property type="project" value="UniProtKB-SubCell"/>
</dbReference>
<feature type="transmembrane region" description="Helical" evidence="7">
    <location>
        <begin position="319"/>
        <end position="350"/>
    </location>
</feature>
<reference evidence="9 10" key="1">
    <citation type="submission" date="2017-02" db="EMBL/GenBank/DDBJ databases">
        <title>The complete genomic sequence of a novel cold adapted crude oil-degrading bacterium Planococcus qaidamina Y42.</title>
        <authorList>
            <person name="Yang R."/>
        </authorList>
    </citation>
    <scope>NUCLEOTIDE SEQUENCE [LARGE SCALE GENOMIC DNA]</scope>
    <source>
        <strain evidence="9 10">Y42</strain>
        <plasmid evidence="9 10">unnamed1</plasmid>
    </source>
</reference>
<comment type="subcellular location">
    <subcellularLocation>
        <location evidence="1">Cell membrane</location>
        <topology evidence="1">Multi-pass membrane protein</topology>
    </subcellularLocation>
</comment>
<accession>A0A1Q2L492</accession>
<feature type="transmembrane region" description="Helical" evidence="7">
    <location>
        <begin position="183"/>
        <end position="200"/>
    </location>
</feature>
<dbReference type="InterPro" id="IPR011701">
    <property type="entry name" value="MFS"/>
</dbReference>
<keyword evidence="9" id="KW-0614">Plasmid</keyword>
<keyword evidence="5 7" id="KW-1133">Transmembrane helix</keyword>
<evidence type="ECO:0000256" key="7">
    <source>
        <dbReference type="SAM" id="Phobius"/>
    </source>
</evidence>
<gene>
    <name evidence="9" type="ORF">B0X71_18865</name>
</gene>
<geneLocation type="plasmid" evidence="9 10">
    <name>unnamed1</name>
</geneLocation>
<keyword evidence="4 7" id="KW-0812">Transmembrane</keyword>
<dbReference type="InterPro" id="IPR020846">
    <property type="entry name" value="MFS_dom"/>
</dbReference>